<dbReference type="Pfam" id="PF01728">
    <property type="entry name" value="FtsJ"/>
    <property type="match status" value="1"/>
</dbReference>
<sequence length="253" mass="27299">MSTPGRPRKVRLDELLVSRGLAASRAQAKGLIMGGKVLHGTERLDKPGREYPEDFELRVEQPPRFVSRGGEKLAGFLERYPLDLRGAAILDVGASTGGFTDCCLQAGATSAVCVDVGRAQLHGKLRSDPRVTNLEQVNARHLKPGDLPRNVFDLVVMDLSFISLRQVLPAVWPFVRPGGALIALVKPQFEAGKEEVDRGRGVIRDPAVRKAVLEGILAFCTSELAGSSLIGWVESPIAGADGNLEYLVGLRRA</sequence>
<organism evidence="5">
    <name type="scientific">mine drainage metagenome</name>
    <dbReference type="NCBI Taxonomy" id="410659"/>
    <lineage>
        <taxon>unclassified sequences</taxon>
        <taxon>metagenomes</taxon>
        <taxon>ecological metagenomes</taxon>
    </lineage>
</organism>
<dbReference type="PROSITE" id="PS50889">
    <property type="entry name" value="S4"/>
    <property type="match status" value="1"/>
</dbReference>
<dbReference type="PIRSF" id="PIRSF005578">
    <property type="entry name" value="TlyA"/>
    <property type="match status" value="1"/>
</dbReference>
<dbReference type="InterPro" id="IPR002942">
    <property type="entry name" value="S4_RNA-bd"/>
</dbReference>
<accession>A0A1J5SYC2</accession>
<evidence type="ECO:0000259" key="3">
    <source>
        <dbReference type="Pfam" id="PF01479"/>
    </source>
</evidence>
<dbReference type="NCBIfam" id="TIGR00478">
    <property type="entry name" value="tly"/>
    <property type="match status" value="1"/>
</dbReference>
<dbReference type="PANTHER" id="PTHR32319">
    <property type="entry name" value="BACTERIAL HEMOLYSIN-LIKE PROTEIN"/>
    <property type="match status" value="1"/>
</dbReference>
<dbReference type="Gene3D" id="3.10.290.10">
    <property type="entry name" value="RNA-binding S4 domain"/>
    <property type="match status" value="1"/>
</dbReference>
<dbReference type="GO" id="GO:0003723">
    <property type="term" value="F:RNA binding"/>
    <property type="evidence" value="ECO:0007669"/>
    <property type="project" value="UniProtKB-KW"/>
</dbReference>
<dbReference type="InterPro" id="IPR047048">
    <property type="entry name" value="TlyA"/>
</dbReference>
<feature type="domain" description="Ribosomal RNA methyltransferase FtsJ" evidence="4">
    <location>
        <begin position="65"/>
        <end position="252"/>
    </location>
</feature>
<dbReference type="PANTHER" id="PTHR32319:SF0">
    <property type="entry name" value="BACTERIAL HEMOLYSIN-LIKE PROTEIN"/>
    <property type="match status" value="1"/>
</dbReference>
<dbReference type="GO" id="GO:0008168">
    <property type="term" value="F:methyltransferase activity"/>
    <property type="evidence" value="ECO:0007669"/>
    <property type="project" value="InterPro"/>
</dbReference>
<dbReference type="InterPro" id="IPR002877">
    <property type="entry name" value="RNA_MeTrfase_FtsJ_dom"/>
</dbReference>
<evidence type="ECO:0000259" key="4">
    <source>
        <dbReference type="Pfam" id="PF01728"/>
    </source>
</evidence>
<feature type="domain" description="RNA-binding S4" evidence="3">
    <location>
        <begin position="10"/>
        <end position="49"/>
    </location>
</feature>
<dbReference type="InterPro" id="IPR029063">
    <property type="entry name" value="SAM-dependent_MTases_sf"/>
</dbReference>
<comment type="similarity">
    <text evidence="2">Belongs to the TlyA family.</text>
</comment>
<dbReference type="SUPFAM" id="SSF53335">
    <property type="entry name" value="S-adenosyl-L-methionine-dependent methyltransferases"/>
    <property type="match status" value="1"/>
</dbReference>
<dbReference type="AlphaFoldDB" id="A0A1J5SYC2"/>
<evidence type="ECO:0000256" key="2">
    <source>
        <dbReference type="ARBA" id="ARBA00029460"/>
    </source>
</evidence>
<evidence type="ECO:0000313" key="5">
    <source>
        <dbReference type="EMBL" id="OIR13487.1"/>
    </source>
</evidence>
<dbReference type="CDD" id="cd00165">
    <property type="entry name" value="S4"/>
    <property type="match status" value="1"/>
</dbReference>
<protein>
    <submittedName>
        <fullName evidence="5">Hemolysin A</fullName>
    </submittedName>
</protein>
<comment type="caution">
    <text evidence="5">The sequence shown here is derived from an EMBL/GenBank/DDBJ whole genome shotgun (WGS) entry which is preliminary data.</text>
</comment>
<dbReference type="Pfam" id="PF01479">
    <property type="entry name" value="S4"/>
    <property type="match status" value="1"/>
</dbReference>
<proteinExistence type="inferred from homology"/>
<gene>
    <name evidence="5" type="primary">tlyA_1</name>
    <name evidence="5" type="ORF">GALL_53030</name>
</gene>
<dbReference type="Gene3D" id="3.40.50.150">
    <property type="entry name" value="Vaccinia Virus protein VP39"/>
    <property type="match status" value="1"/>
</dbReference>
<dbReference type="InterPro" id="IPR036986">
    <property type="entry name" value="S4_RNA-bd_sf"/>
</dbReference>
<name>A0A1J5SYC2_9ZZZZ</name>
<dbReference type="GO" id="GO:0032259">
    <property type="term" value="P:methylation"/>
    <property type="evidence" value="ECO:0007669"/>
    <property type="project" value="InterPro"/>
</dbReference>
<dbReference type="EMBL" id="MLJW01000014">
    <property type="protein sequence ID" value="OIR13487.1"/>
    <property type="molecule type" value="Genomic_DNA"/>
</dbReference>
<dbReference type="SUPFAM" id="SSF55174">
    <property type="entry name" value="Alpha-L RNA-binding motif"/>
    <property type="match status" value="1"/>
</dbReference>
<reference evidence="5" key="1">
    <citation type="submission" date="2016-10" db="EMBL/GenBank/DDBJ databases">
        <title>Sequence of Gallionella enrichment culture.</title>
        <authorList>
            <person name="Poehlein A."/>
            <person name="Muehling M."/>
            <person name="Daniel R."/>
        </authorList>
    </citation>
    <scope>NUCLEOTIDE SEQUENCE</scope>
</reference>
<keyword evidence="1" id="KW-0694">RNA-binding</keyword>
<dbReference type="InterPro" id="IPR004538">
    <property type="entry name" value="Hemolysin_A/TlyA"/>
</dbReference>
<evidence type="ECO:0000256" key="1">
    <source>
        <dbReference type="ARBA" id="ARBA00022884"/>
    </source>
</evidence>